<feature type="compositionally biased region" description="Polar residues" evidence="6">
    <location>
        <begin position="142"/>
        <end position="153"/>
    </location>
</feature>
<keyword evidence="4" id="KW-0539">Nucleus</keyword>
<feature type="region of interest" description="Disordered" evidence="6">
    <location>
        <begin position="122"/>
        <end position="153"/>
    </location>
</feature>
<dbReference type="Proteomes" id="UP001224775">
    <property type="component" value="Unassembled WGS sequence"/>
</dbReference>
<feature type="compositionally biased region" description="Polar residues" evidence="6">
    <location>
        <begin position="122"/>
        <end position="133"/>
    </location>
</feature>
<proteinExistence type="predicted"/>
<evidence type="ECO:0000256" key="1">
    <source>
        <dbReference type="ARBA" id="ARBA00004123"/>
    </source>
</evidence>
<evidence type="ECO:0000256" key="4">
    <source>
        <dbReference type="ARBA" id="ARBA00023242"/>
    </source>
</evidence>
<keyword evidence="8" id="KW-1185">Reference proteome</keyword>
<reference evidence="7" key="1">
    <citation type="submission" date="2023-06" db="EMBL/GenBank/DDBJ databases">
        <title>Survivors Of The Sea: Transcriptome response of Skeletonema marinoi to long-term dormancy.</title>
        <authorList>
            <person name="Pinder M.I.M."/>
            <person name="Kourtchenko O."/>
            <person name="Robertson E.K."/>
            <person name="Larsson T."/>
            <person name="Maumus F."/>
            <person name="Osuna-Cruz C.M."/>
            <person name="Vancaester E."/>
            <person name="Stenow R."/>
            <person name="Vandepoele K."/>
            <person name="Ploug H."/>
            <person name="Bruchert V."/>
            <person name="Godhe A."/>
            <person name="Topel M."/>
        </authorList>
    </citation>
    <scope>NUCLEOTIDE SEQUENCE</scope>
    <source>
        <strain evidence="7">R05AC</strain>
    </source>
</reference>
<dbReference type="AlphaFoldDB" id="A0AAD9DCR9"/>
<dbReference type="InterPro" id="IPR029404">
    <property type="entry name" value="CDIN1"/>
</dbReference>
<evidence type="ECO:0000256" key="3">
    <source>
        <dbReference type="ARBA" id="ARBA00022490"/>
    </source>
</evidence>
<dbReference type="PANTHER" id="PTHR31661:SF1">
    <property type="entry name" value="CDAN1-INTERACTING NUCLEASE 1"/>
    <property type="match status" value="1"/>
</dbReference>
<dbReference type="PANTHER" id="PTHR31661">
    <property type="entry name" value="SIMILAR TO CDNA SEQUENCE BC052040"/>
    <property type="match status" value="1"/>
</dbReference>
<gene>
    <name evidence="7" type="ORF">QTG54_008431</name>
</gene>
<dbReference type="Pfam" id="PF14811">
    <property type="entry name" value="TPD"/>
    <property type="match status" value="1"/>
</dbReference>
<evidence type="ECO:0000256" key="5">
    <source>
        <dbReference type="ARBA" id="ARBA00023480"/>
    </source>
</evidence>
<evidence type="ECO:0000313" key="7">
    <source>
        <dbReference type="EMBL" id="KAK1741179.1"/>
    </source>
</evidence>
<accession>A0AAD9DCR9</accession>
<comment type="caution">
    <text evidence="7">The sequence shown here is derived from an EMBL/GenBank/DDBJ whole genome shotgun (WGS) entry which is preliminary data.</text>
</comment>
<evidence type="ECO:0000256" key="2">
    <source>
        <dbReference type="ARBA" id="ARBA00004496"/>
    </source>
</evidence>
<dbReference type="GO" id="GO:0005634">
    <property type="term" value="C:nucleus"/>
    <property type="evidence" value="ECO:0007669"/>
    <property type="project" value="UniProtKB-SubCell"/>
</dbReference>
<evidence type="ECO:0000313" key="8">
    <source>
        <dbReference type="Proteomes" id="UP001224775"/>
    </source>
</evidence>
<evidence type="ECO:0000256" key="6">
    <source>
        <dbReference type="SAM" id="MobiDB-lite"/>
    </source>
</evidence>
<sequence length="393" mass="43850">MSCHECSSESYDKAEAWCREAVSAGHAMLFSTELFAAEMTRVSRELGVSVQALNSLFRNAHVTHMKRTSHSVRNQTMRHVKSYLNGTSILKLAKKCNYPPAMMTRFIVENVAVLPTRQHPSSTGINTNINQEQLGGGKNNDAKSTTNNTTKASAGTRKFITQSLRHPEKMLGCASTSILPEYLFSEKVSSNTTDSIPPSINANNISLSRLSLEVREAVDADPIYGPRSDKERHNIGIEYELLLEYTLKNMGILFETEEQLRKRGTAKTPDVLLSCPIGLKVRKKKPPHPIQQSPSRIPGNFEKEDEYEWKIICWIDSKALFGDVDTHTNSVLPQVETYVHRFGPGLVLYWFGHAPLSRLGDSHGDVVVVGGDLPDLFLMPTGEYRGQSGRQLF</sequence>
<organism evidence="7 8">
    <name type="scientific">Skeletonema marinoi</name>
    <dbReference type="NCBI Taxonomy" id="267567"/>
    <lineage>
        <taxon>Eukaryota</taxon>
        <taxon>Sar</taxon>
        <taxon>Stramenopiles</taxon>
        <taxon>Ochrophyta</taxon>
        <taxon>Bacillariophyta</taxon>
        <taxon>Coscinodiscophyceae</taxon>
        <taxon>Thalassiosirophycidae</taxon>
        <taxon>Thalassiosirales</taxon>
        <taxon>Skeletonemataceae</taxon>
        <taxon>Skeletonema</taxon>
        <taxon>Skeletonema marinoi-dohrnii complex</taxon>
    </lineage>
</organism>
<name>A0AAD9DCR9_9STRA</name>
<dbReference type="GO" id="GO:0005737">
    <property type="term" value="C:cytoplasm"/>
    <property type="evidence" value="ECO:0007669"/>
    <property type="project" value="UniProtKB-SubCell"/>
</dbReference>
<protein>
    <recommendedName>
        <fullName evidence="5">CDAN1-interacting nuclease 1</fullName>
    </recommendedName>
</protein>
<keyword evidence="3" id="KW-0963">Cytoplasm</keyword>
<comment type="subcellular location">
    <subcellularLocation>
        <location evidence="2">Cytoplasm</location>
    </subcellularLocation>
    <subcellularLocation>
        <location evidence="1">Nucleus</location>
    </subcellularLocation>
</comment>
<dbReference type="EMBL" id="JATAAI010000014">
    <property type="protein sequence ID" value="KAK1741179.1"/>
    <property type="molecule type" value="Genomic_DNA"/>
</dbReference>